<evidence type="ECO:0000313" key="2">
    <source>
        <dbReference type="Proteomes" id="UP001221558"/>
    </source>
</evidence>
<proteinExistence type="predicted"/>
<gene>
    <name evidence="1" type="ORF">PQ465_08215</name>
</gene>
<accession>A0ABY7WL75</accession>
<evidence type="ECO:0008006" key="3">
    <source>
        <dbReference type="Google" id="ProtNLM"/>
    </source>
</evidence>
<evidence type="ECO:0000313" key="1">
    <source>
        <dbReference type="EMBL" id="WDF70352.1"/>
    </source>
</evidence>
<organism evidence="1 2">
    <name type="scientific">Sphingobacterium oryzagri</name>
    <dbReference type="NCBI Taxonomy" id="3025669"/>
    <lineage>
        <taxon>Bacteria</taxon>
        <taxon>Pseudomonadati</taxon>
        <taxon>Bacteroidota</taxon>
        <taxon>Sphingobacteriia</taxon>
        <taxon>Sphingobacteriales</taxon>
        <taxon>Sphingobacteriaceae</taxon>
        <taxon>Sphingobacterium</taxon>
    </lineage>
</organism>
<reference evidence="1 2" key="1">
    <citation type="submission" date="2023-02" db="EMBL/GenBank/DDBJ databases">
        <title>Genome sequence of Sphingobacterium sp. KACC 22765.</title>
        <authorList>
            <person name="Kim S."/>
            <person name="Heo J."/>
            <person name="Kwon S.-W."/>
        </authorList>
    </citation>
    <scope>NUCLEOTIDE SEQUENCE [LARGE SCALE GENOMIC DNA]</scope>
    <source>
        <strain evidence="1 2">KACC 22765</strain>
    </source>
</reference>
<dbReference type="Proteomes" id="UP001221558">
    <property type="component" value="Chromosome"/>
</dbReference>
<keyword evidence="2" id="KW-1185">Reference proteome</keyword>
<protein>
    <recommendedName>
        <fullName evidence="3">Outer membrane protein beta-barrel domain-containing protein</fullName>
    </recommendedName>
</protein>
<dbReference type="RefSeq" id="WP_274269061.1">
    <property type="nucleotide sequence ID" value="NZ_CP117880.1"/>
</dbReference>
<dbReference type="EMBL" id="CP117880">
    <property type="protein sequence ID" value="WDF70352.1"/>
    <property type="molecule type" value="Genomic_DNA"/>
</dbReference>
<name>A0ABY7WL75_9SPHI</name>
<sequence length="158" mass="17289">MKNIYITLCFVFISLVSNGQGKKYVFVEAGGSSTIAALNFDMRFKKNTINGLGFRAGVGNSFGLFDSQDIRDVILVPLGLNYVFGEKKSAFVLGVNATVALMGNFKGDESPLIISPEVGYRFRQKTKGVGFHVSYTPLFNTVDGTMPWWFGAGIGYGW</sequence>